<dbReference type="Pfam" id="PF12822">
    <property type="entry name" value="ECF_trnsprt"/>
    <property type="match status" value="1"/>
</dbReference>
<dbReference type="Proteomes" id="UP001431199">
    <property type="component" value="Unassembled WGS sequence"/>
</dbReference>
<dbReference type="PANTHER" id="PTHR38438:SF1">
    <property type="entry name" value="RIBOFLAVIN TRANSPORTER RIBU"/>
    <property type="match status" value="1"/>
</dbReference>
<evidence type="ECO:0000256" key="2">
    <source>
        <dbReference type="ARBA" id="ARBA00005540"/>
    </source>
</evidence>
<comment type="subcellular location">
    <subcellularLocation>
        <location evidence="1">Cell membrane</location>
        <topology evidence="1">Multi-pass membrane protein</topology>
    </subcellularLocation>
</comment>
<evidence type="ECO:0000313" key="11">
    <source>
        <dbReference type="Proteomes" id="UP001431199"/>
    </source>
</evidence>
<evidence type="ECO:0000256" key="7">
    <source>
        <dbReference type="ARBA" id="ARBA00023136"/>
    </source>
</evidence>
<keyword evidence="11" id="KW-1185">Reference proteome</keyword>
<feature type="transmembrane region" description="Helical" evidence="9">
    <location>
        <begin position="85"/>
        <end position="104"/>
    </location>
</feature>
<dbReference type="Gene3D" id="1.10.1760.20">
    <property type="match status" value="1"/>
</dbReference>
<feature type="transmembrane region" description="Helical" evidence="9">
    <location>
        <begin position="164"/>
        <end position="188"/>
    </location>
</feature>
<evidence type="ECO:0000313" key="10">
    <source>
        <dbReference type="EMBL" id="MCT7399902.1"/>
    </source>
</evidence>
<evidence type="ECO:0000256" key="8">
    <source>
        <dbReference type="PIRNR" id="PIRNR037778"/>
    </source>
</evidence>
<gene>
    <name evidence="10" type="ORF">N5B56_12570</name>
</gene>
<feature type="transmembrane region" description="Helical" evidence="9">
    <location>
        <begin position="111"/>
        <end position="133"/>
    </location>
</feature>
<dbReference type="EMBL" id="JAODBU010000014">
    <property type="protein sequence ID" value="MCT7399902.1"/>
    <property type="molecule type" value="Genomic_DNA"/>
</dbReference>
<dbReference type="RefSeq" id="WP_117910383.1">
    <property type="nucleotide sequence ID" value="NZ_JAODBU010000014.1"/>
</dbReference>
<name>A0ABT2M5G2_9FIRM</name>
<reference evidence="10" key="1">
    <citation type="submission" date="2022-09" db="EMBL/GenBank/DDBJ databases">
        <title>Eubacterium sp. LFL-14 isolated from human feces.</title>
        <authorList>
            <person name="Liu F."/>
        </authorList>
    </citation>
    <scope>NUCLEOTIDE SEQUENCE</scope>
    <source>
        <strain evidence="10">LFL-14</strain>
    </source>
</reference>
<comment type="function">
    <text evidence="8">Probably a riboflavin-binding protein that interacts with the energy-coupling factor (ECF) ABC-transporter complex.</text>
</comment>
<organism evidence="10 11">
    <name type="scientific">Eubacterium album</name>
    <dbReference type="NCBI Taxonomy" id="2978477"/>
    <lineage>
        <taxon>Bacteria</taxon>
        <taxon>Bacillati</taxon>
        <taxon>Bacillota</taxon>
        <taxon>Clostridia</taxon>
        <taxon>Eubacteriales</taxon>
        <taxon>Eubacteriaceae</taxon>
        <taxon>Eubacterium</taxon>
    </lineage>
</organism>
<dbReference type="InterPro" id="IPR025720">
    <property type="entry name" value="RibU"/>
</dbReference>
<feature type="transmembrane region" description="Helical" evidence="9">
    <location>
        <begin position="12"/>
        <end position="34"/>
    </location>
</feature>
<dbReference type="PANTHER" id="PTHR38438">
    <property type="entry name" value="RIBOFLAVIN TRANSPORTER RIBU"/>
    <property type="match status" value="1"/>
</dbReference>
<keyword evidence="3 8" id="KW-0813">Transport</keyword>
<dbReference type="PIRSF" id="PIRSF037778">
    <property type="entry name" value="UCP037778_transp_RibU"/>
    <property type="match status" value="1"/>
</dbReference>
<evidence type="ECO:0000256" key="4">
    <source>
        <dbReference type="ARBA" id="ARBA00022475"/>
    </source>
</evidence>
<accession>A0ABT2M5G2</accession>
<evidence type="ECO:0000256" key="3">
    <source>
        <dbReference type="ARBA" id="ARBA00022448"/>
    </source>
</evidence>
<evidence type="ECO:0000256" key="9">
    <source>
        <dbReference type="SAM" id="Phobius"/>
    </source>
</evidence>
<proteinExistence type="inferred from homology"/>
<keyword evidence="7 8" id="KW-0472">Membrane</keyword>
<evidence type="ECO:0000256" key="1">
    <source>
        <dbReference type="ARBA" id="ARBA00004651"/>
    </source>
</evidence>
<sequence length="198" mass="21663">MKKLFTTKNLALMAIFAAIAAILMVLIEIPVVFIAPSFYKLDFSEIPILIGTFIMGPVSGIIMEAIKIVLKILLKGTTTGYVGELANFCIGCCLVVPAGIIYKFKKSKKGAFIGIVVGIVLMAVAGAILNYYVMLPFYEKFMPLEAIIEEGAKVNPIIKDKWSFVWVAVAPFNVFKGIIVGIVTGILYKKISTFIKKL</sequence>
<keyword evidence="6 9" id="KW-1133">Transmembrane helix</keyword>
<protein>
    <recommendedName>
        <fullName evidence="8">Riboflavin transporter</fullName>
    </recommendedName>
</protein>
<dbReference type="InterPro" id="IPR024529">
    <property type="entry name" value="ECF_trnsprt_substrate-spec"/>
</dbReference>
<comment type="similarity">
    <text evidence="2 8">Belongs to the prokaryotic riboflavin transporter (P-RFT) (TC 2.A.87) family.</text>
</comment>
<keyword evidence="5 9" id="KW-0812">Transmembrane</keyword>
<evidence type="ECO:0000256" key="5">
    <source>
        <dbReference type="ARBA" id="ARBA00022692"/>
    </source>
</evidence>
<feature type="transmembrane region" description="Helical" evidence="9">
    <location>
        <begin position="46"/>
        <end position="73"/>
    </location>
</feature>
<comment type="caution">
    <text evidence="10">The sequence shown here is derived from an EMBL/GenBank/DDBJ whole genome shotgun (WGS) entry which is preliminary data.</text>
</comment>
<keyword evidence="4 8" id="KW-1003">Cell membrane</keyword>
<evidence type="ECO:0000256" key="6">
    <source>
        <dbReference type="ARBA" id="ARBA00022989"/>
    </source>
</evidence>